<sequence>MNVSDFTSATALRANSASRIPTSLGINSGNGSTAKALGAYTRQDTSNVSNLARQLAESATRATPAMQARATPA</sequence>
<evidence type="ECO:0000313" key="2">
    <source>
        <dbReference type="Proteomes" id="UP000482634"/>
    </source>
</evidence>
<evidence type="ECO:0000313" key="1">
    <source>
        <dbReference type="EMBL" id="NER63221.1"/>
    </source>
</evidence>
<comment type="caution">
    <text evidence="1">The sequence shown here is derived from an EMBL/GenBank/DDBJ whole genome shotgun (WGS) entry which is preliminary data.</text>
</comment>
<organism evidence="1 2">
    <name type="scientific">Pseudomonas brassicae</name>
    <dbReference type="NCBI Taxonomy" id="2708063"/>
    <lineage>
        <taxon>Bacteria</taxon>
        <taxon>Pseudomonadati</taxon>
        <taxon>Pseudomonadota</taxon>
        <taxon>Gammaproteobacteria</taxon>
        <taxon>Pseudomonadales</taxon>
        <taxon>Pseudomonadaceae</taxon>
        <taxon>Pseudomonas</taxon>
    </lineage>
</organism>
<dbReference type="RefSeq" id="WP_163941597.1">
    <property type="nucleotide sequence ID" value="NZ_JAAHBU010000044.1"/>
</dbReference>
<dbReference type="EMBL" id="JAAHBU010000044">
    <property type="protein sequence ID" value="NER63221.1"/>
    <property type="molecule type" value="Genomic_DNA"/>
</dbReference>
<dbReference type="Proteomes" id="UP000482634">
    <property type="component" value="Unassembled WGS sequence"/>
</dbReference>
<protein>
    <submittedName>
        <fullName evidence="1">Uncharacterized protein</fullName>
    </submittedName>
</protein>
<accession>A0A6B3NQ91</accession>
<reference evidence="1 2" key="1">
    <citation type="submission" date="2020-02" db="EMBL/GenBank/DDBJ databases">
        <title>Broccoli isolated Pseudomonas sp.</title>
        <authorList>
            <person name="Fujikawa T."/>
            <person name="Sawada H."/>
        </authorList>
    </citation>
    <scope>NUCLEOTIDE SEQUENCE [LARGE SCALE GENOMIC DNA]</scope>
    <source>
        <strain evidence="1 2">MAFF212427</strain>
    </source>
</reference>
<gene>
    <name evidence="1" type="ORF">G3436_04095</name>
</gene>
<name>A0A6B3NQ91_9PSED</name>
<proteinExistence type="predicted"/>
<dbReference type="AlphaFoldDB" id="A0A6B3NQ91"/>
<keyword evidence="2" id="KW-1185">Reference proteome</keyword>